<reference evidence="1" key="2">
    <citation type="submission" date="2020-08" db="EMBL/GenBank/DDBJ databases">
        <title>Plant Genome Project.</title>
        <authorList>
            <person name="Zhang R.-G."/>
        </authorList>
    </citation>
    <scope>NUCLEOTIDE SEQUENCE</scope>
    <source>
        <strain evidence="1">Huo1</strain>
        <tissue evidence="1">Leaf</tissue>
    </source>
</reference>
<dbReference type="GO" id="GO:0016705">
    <property type="term" value="F:oxidoreductase activity, acting on paired donors, with incorporation or reduction of molecular oxygen"/>
    <property type="evidence" value="ECO:0007669"/>
    <property type="project" value="InterPro"/>
</dbReference>
<protein>
    <submittedName>
        <fullName evidence="1">Uncharacterized protein</fullName>
    </submittedName>
</protein>
<dbReference type="GO" id="GO:0005506">
    <property type="term" value="F:iron ion binding"/>
    <property type="evidence" value="ECO:0007669"/>
    <property type="project" value="InterPro"/>
</dbReference>
<accession>A0A8X8ZQW7</accession>
<gene>
    <name evidence="1" type="ORF">SASPL_125614</name>
</gene>
<dbReference type="PANTHER" id="PTHR47952">
    <property type="entry name" value="TRYPTAMINE 5-HYDROXYLASE"/>
    <property type="match status" value="1"/>
</dbReference>
<comment type="caution">
    <text evidence="1">The sequence shown here is derived from an EMBL/GenBank/DDBJ whole genome shotgun (WGS) entry which is preliminary data.</text>
</comment>
<dbReference type="GO" id="GO:0020037">
    <property type="term" value="F:heme binding"/>
    <property type="evidence" value="ECO:0007669"/>
    <property type="project" value="InterPro"/>
</dbReference>
<dbReference type="SUPFAM" id="SSF48264">
    <property type="entry name" value="Cytochrome P450"/>
    <property type="match status" value="1"/>
</dbReference>
<dbReference type="Pfam" id="PF00067">
    <property type="entry name" value="p450"/>
    <property type="match status" value="1"/>
</dbReference>
<keyword evidence="2" id="KW-1185">Reference proteome</keyword>
<dbReference type="InterPro" id="IPR001128">
    <property type="entry name" value="Cyt_P450"/>
</dbReference>
<dbReference type="PANTHER" id="PTHR47952:SF3">
    <property type="entry name" value="CYTOCHROME P450 71B3-LIKE"/>
    <property type="match status" value="1"/>
</dbReference>
<dbReference type="InterPro" id="IPR036396">
    <property type="entry name" value="Cyt_P450_sf"/>
</dbReference>
<organism evidence="1">
    <name type="scientific">Salvia splendens</name>
    <name type="common">Scarlet sage</name>
    <dbReference type="NCBI Taxonomy" id="180675"/>
    <lineage>
        <taxon>Eukaryota</taxon>
        <taxon>Viridiplantae</taxon>
        <taxon>Streptophyta</taxon>
        <taxon>Embryophyta</taxon>
        <taxon>Tracheophyta</taxon>
        <taxon>Spermatophyta</taxon>
        <taxon>Magnoliopsida</taxon>
        <taxon>eudicotyledons</taxon>
        <taxon>Gunneridae</taxon>
        <taxon>Pentapetalae</taxon>
        <taxon>asterids</taxon>
        <taxon>lamiids</taxon>
        <taxon>Lamiales</taxon>
        <taxon>Lamiaceae</taxon>
        <taxon>Nepetoideae</taxon>
        <taxon>Mentheae</taxon>
        <taxon>Salviinae</taxon>
        <taxon>Salvia</taxon>
        <taxon>Salvia subgen. Calosphace</taxon>
        <taxon>core Calosphace</taxon>
    </lineage>
</organism>
<dbReference type="AlphaFoldDB" id="A0A8X8ZQW7"/>
<dbReference type="EMBL" id="PNBA02000009">
    <property type="protein sequence ID" value="KAG6412919.1"/>
    <property type="molecule type" value="Genomic_DNA"/>
</dbReference>
<proteinExistence type="predicted"/>
<reference evidence="1" key="1">
    <citation type="submission" date="2018-01" db="EMBL/GenBank/DDBJ databases">
        <authorList>
            <person name="Mao J.F."/>
        </authorList>
    </citation>
    <scope>NUCLEOTIDE SEQUENCE</scope>
    <source>
        <strain evidence="1">Huo1</strain>
        <tissue evidence="1">Leaf</tissue>
    </source>
</reference>
<evidence type="ECO:0000313" key="1">
    <source>
        <dbReference type="EMBL" id="KAG6412919.1"/>
    </source>
</evidence>
<evidence type="ECO:0000313" key="2">
    <source>
        <dbReference type="Proteomes" id="UP000298416"/>
    </source>
</evidence>
<dbReference type="GO" id="GO:0004497">
    <property type="term" value="F:monooxygenase activity"/>
    <property type="evidence" value="ECO:0007669"/>
    <property type="project" value="InterPro"/>
</dbReference>
<dbReference type="Gene3D" id="1.10.630.10">
    <property type="entry name" value="Cytochrome P450"/>
    <property type="match status" value="1"/>
</dbReference>
<sequence>MKKLQEEIRRMAGKKDVMDEKGIETLPYIRAVSLELINFGFGRRGCQGMGMAMAEVELALANLVYKFDWELPIGMKEDDIDFECLPGTAMHKKNALCLLAKAV</sequence>
<name>A0A8X8ZQW7_SALSN</name>
<dbReference type="Proteomes" id="UP000298416">
    <property type="component" value="Unassembled WGS sequence"/>
</dbReference>